<dbReference type="OrthoDB" id="9806511at2"/>
<keyword evidence="2" id="KW-1185">Reference proteome</keyword>
<name>A0A212RET1_9PROT</name>
<evidence type="ECO:0008006" key="3">
    <source>
        <dbReference type="Google" id="ProtNLM"/>
    </source>
</evidence>
<organism evidence="1 2">
    <name type="scientific">Arboricoccus pini</name>
    <dbReference type="NCBI Taxonomy" id="1963835"/>
    <lineage>
        <taxon>Bacteria</taxon>
        <taxon>Pseudomonadati</taxon>
        <taxon>Pseudomonadota</taxon>
        <taxon>Alphaproteobacteria</taxon>
        <taxon>Geminicoccales</taxon>
        <taxon>Geminicoccaceae</taxon>
        <taxon>Arboricoccus</taxon>
    </lineage>
</organism>
<dbReference type="Proteomes" id="UP000197065">
    <property type="component" value="Unassembled WGS sequence"/>
</dbReference>
<evidence type="ECO:0000313" key="1">
    <source>
        <dbReference type="EMBL" id="SNB70874.1"/>
    </source>
</evidence>
<evidence type="ECO:0000313" key="2">
    <source>
        <dbReference type="Proteomes" id="UP000197065"/>
    </source>
</evidence>
<dbReference type="RefSeq" id="WP_088561928.1">
    <property type="nucleotide sequence ID" value="NZ_FYEH01000008.1"/>
</dbReference>
<dbReference type="EMBL" id="FYEH01000008">
    <property type="protein sequence ID" value="SNB70874.1"/>
    <property type="molecule type" value="Genomic_DNA"/>
</dbReference>
<gene>
    <name evidence="1" type="ORF">SAMN07250955_10813</name>
</gene>
<accession>A0A212RET1</accession>
<proteinExistence type="predicted"/>
<dbReference type="Gene3D" id="3.30.310.50">
    <property type="entry name" value="Alpha-D-phosphohexomutase, C-terminal domain"/>
    <property type="match status" value="1"/>
</dbReference>
<dbReference type="InterPro" id="IPR014543">
    <property type="entry name" value="UCP028291"/>
</dbReference>
<protein>
    <recommendedName>
        <fullName evidence="3">2,4-dihydroxyhept-2-ene-1,7-dioic acid aldolase</fullName>
    </recommendedName>
</protein>
<dbReference type="Pfam" id="PF09981">
    <property type="entry name" value="DUF2218"/>
    <property type="match status" value="1"/>
</dbReference>
<reference evidence="1 2" key="1">
    <citation type="submission" date="2017-06" db="EMBL/GenBank/DDBJ databases">
        <authorList>
            <person name="Kim H.J."/>
            <person name="Triplett B.A."/>
        </authorList>
    </citation>
    <scope>NUCLEOTIDE SEQUENCE [LARGE SCALE GENOMIC DNA]</scope>
    <source>
        <strain evidence="1 2">B29T1</strain>
    </source>
</reference>
<sequence>MVTSSATVRTLSASRYLQQLCKHWSHRFTVTFDPAKGNIDFGEGQSVELSAKETELVVVVRDNEEVSLAKLETVVADHIKRFAFRETLDFNWSRQT</sequence>
<dbReference type="AlphaFoldDB" id="A0A212RET1"/>
<dbReference type="PIRSF" id="PIRSF028291">
    <property type="entry name" value="UCP028291"/>
    <property type="match status" value="1"/>
</dbReference>